<proteinExistence type="predicted"/>
<protein>
    <submittedName>
        <fullName evidence="1">Uncharacterized protein</fullName>
    </submittedName>
</protein>
<dbReference type="Proteomes" id="UP001162501">
    <property type="component" value="Chromosome 23"/>
</dbReference>
<name>A0AC59Z2Z6_RANTA</name>
<dbReference type="EMBL" id="OX596107">
    <property type="protein sequence ID" value="CAN0181907.1"/>
    <property type="molecule type" value="Genomic_DNA"/>
</dbReference>
<reference evidence="1" key="2">
    <citation type="submission" date="2025-03" db="EMBL/GenBank/DDBJ databases">
        <authorList>
            <consortium name="ELIXIR-Norway"/>
            <consortium name="Elixir Norway"/>
        </authorList>
    </citation>
    <scope>NUCLEOTIDE SEQUENCE</scope>
</reference>
<accession>A0AC59Z2Z6</accession>
<organism evidence="1 2">
    <name type="scientific">Rangifer tarandus platyrhynchus</name>
    <name type="common">Svalbard reindeer</name>
    <dbReference type="NCBI Taxonomy" id="3082113"/>
    <lineage>
        <taxon>Eukaryota</taxon>
        <taxon>Metazoa</taxon>
        <taxon>Chordata</taxon>
        <taxon>Craniata</taxon>
        <taxon>Vertebrata</taxon>
        <taxon>Euteleostomi</taxon>
        <taxon>Mammalia</taxon>
        <taxon>Eutheria</taxon>
        <taxon>Laurasiatheria</taxon>
        <taxon>Artiodactyla</taxon>
        <taxon>Ruminantia</taxon>
        <taxon>Pecora</taxon>
        <taxon>Cervidae</taxon>
        <taxon>Odocoileinae</taxon>
        <taxon>Rangifer</taxon>
    </lineage>
</organism>
<evidence type="ECO:0000313" key="2">
    <source>
        <dbReference type="Proteomes" id="UP001162501"/>
    </source>
</evidence>
<evidence type="ECO:0000313" key="1">
    <source>
        <dbReference type="EMBL" id="CAN0181907.1"/>
    </source>
</evidence>
<sequence>MEGPLCQARRSCSFRLGYSGPISGAGDESLPRTLGSPVQPWWSGTKLLFNIYRWCVCNCQAPQKELDVQRPSWAQLCGAGRNADRGRRVCHCSALEVAGLVALHSESLFPKHLPR</sequence>
<reference evidence="1" key="1">
    <citation type="submission" date="2023-05" db="EMBL/GenBank/DDBJ databases">
        <authorList>
            <consortium name="ELIXIR-Norway"/>
        </authorList>
    </citation>
    <scope>NUCLEOTIDE SEQUENCE</scope>
</reference>
<gene>
    <name evidence="1" type="ORF">MRATA1EN22A_LOCUS13267</name>
</gene>